<dbReference type="Proteomes" id="UP000019486">
    <property type="component" value="Unassembled WGS sequence"/>
</dbReference>
<evidence type="ECO:0000313" key="3">
    <source>
        <dbReference type="Proteomes" id="UP000019486"/>
    </source>
</evidence>
<reference evidence="2 3" key="1">
    <citation type="submission" date="2013-08" db="EMBL/GenBank/DDBJ databases">
        <title>The genome sequence of Skermanella stibiiresistens.</title>
        <authorList>
            <person name="Zhu W."/>
            <person name="Wang G."/>
        </authorList>
    </citation>
    <scope>NUCLEOTIDE SEQUENCE [LARGE SCALE GENOMIC DNA]</scope>
    <source>
        <strain evidence="2 3">SB22</strain>
    </source>
</reference>
<dbReference type="AlphaFoldDB" id="W9GPD8"/>
<keyword evidence="3" id="KW-1185">Reference proteome</keyword>
<evidence type="ECO:0000259" key="1">
    <source>
        <dbReference type="PROSITE" id="PS51841"/>
    </source>
</evidence>
<name>W9GPD8_9PROT</name>
<sequence length="338" mass="37402">MPLKSYGVLKGRPIDVQPGTGPSPHYQILISDDTSLFRIAVNVKSQSSPSELLFHEILDFRHPVTAELQALAPGFHRFDRRPGGAALDYVRLNLFERPDMHAVPPDREGPDNDLNEFLARHIQLAMGHEDAMVYAFGERWGPEQNKRDRYFGFLPGNGIHDIHMNQGNVEPWVNDDGVWQDGGLMIHYPDGNGPDGNGGGRWAALFLAFQSQSWNTDDTTGHTIRAPEGTEGRIRIVAALVNPIGHDPGGETVTLLNTTPEPVDLEGWRILNLRNAAFILPQVRLAPGETLRLVLPADTAPLSNEGGILSLLDSDGYKVHGVSYTREEARREGWSLTF</sequence>
<dbReference type="Gene3D" id="2.60.40.1260">
    <property type="entry name" value="Lamin Tail domain"/>
    <property type="match status" value="1"/>
</dbReference>
<organism evidence="2 3">
    <name type="scientific">Skermanella stibiiresistens SB22</name>
    <dbReference type="NCBI Taxonomy" id="1385369"/>
    <lineage>
        <taxon>Bacteria</taxon>
        <taxon>Pseudomonadati</taxon>
        <taxon>Pseudomonadota</taxon>
        <taxon>Alphaproteobacteria</taxon>
        <taxon>Rhodospirillales</taxon>
        <taxon>Azospirillaceae</taxon>
        <taxon>Skermanella</taxon>
    </lineage>
</organism>
<dbReference type="InterPro" id="IPR036415">
    <property type="entry name" value="Lamin_tail_dom_sf"/>
</dbReference>
<proteinExistence type="predicted"/>
<evidence type="ECO:0000313" key="2">
    <source>
        <dbReference type="EMBL" id="EWY35740.1"/>
    </source>
</evidence>
<dbReference type="STRING" id="1385369.N825_36030"/>
<protein>
    <recommendedName>
        <fullName evidence="1">LTD domain-containing protein</fullName>
    </recommendedName>
</protein>
<dbReference type="Pfam" id="PF10042">
    <property type="entry name" value="DUF2278"/>
    <property type="match status" value="1"/>
</dbReference>
<comment type="caution">
    <text evidence="2">The sequence shown here is derived from an EMBL/GenBank/DDBJ whole genome shotgun (WGS) entry which is preliminary data.</text>
</comment>
<dbReference type="InterPro" id="IPR019268">
    <property type="entry name" value="DUF2278"/>
</dbReference>
<dbReference type="InterPro" id="IPR001322">
    <property type="entry name" value="Lamin_tail_dom"/>
</dbReference>
<dbReference type="SUPFAM" id="SSF74853">
    <property type="entry name" value="Lamin A/C globular tail domain"/>
    <property type="match status" value="1"/>
</dbReference>
<dbReference type="OrthoDB" id="291334at2"/>
<accession>W9GPD8</accession>
<gene>
    <name evidence="2" type="ORF">N825_36030</name>
</gene>
<dbReference type="EMBL" id="AVFL01000074">
    <property type="protein sequence ID" value="EWY35740.1"/>
    <property type="molecule type" value="Genomic_DNA"/>
</dbReference>
<dbReference type="PATRIC" id="fig|1385369.3.peg.7199"/>
<dbReference type="PROSITE" id="PS51841">
    <property type="entry name" value="LTD"/>
    <property type="match status" value="1"/>
</dbReference>
<dbReference type="RefSeq" id="WP_037462114.1">
    <property type="nucleotide sequence ID" value="NZ_AVFL01000074.1"/>
</dbReference>
<feature type="domain" description="LTD" evidence="1">
    <location>
        <begin position="218"/>
        <end position="326"/>
    </location>
</feature>